<gene>
    <name evidence="3" type="ORF">GKQ51_09385</name>
</gene>
<evidence type="ECO:0000256" key="1">
    <source>
        <dbReference type="SAM" id="Coils"/>
    </source>
</evidence>
<name>A0AAP9YH91_9GAMM</name>
<feature type="compositionally biased region" description="Gly residues" evidence="2">
    <location>
        <begin position="382"/>
        <end position="394"/>
    </location>
</feature>
<organism evidence="3 4">
    <name type="scientific">Azotobacter chroococcum</name>
    <dbReference type="NCBI Taxonomy" id="353"/>
    <lineage>
        <taxon>Bacteria</taxon>
        <taxon>Pseudomonadati</taxon>
        <taxon>Pseudomonadota</taxon>
        <taxon>Gammaproteobacteria</taxon>
        <taxon>Pseudomonadales</taxon>
        <taxon>Pseudomonadaceae</taxon>
        <taxon>Azotobacter</taxon>
    </lineage>
</organism>
<keyword evidence="1" id="KW-0175">Coiled coil</keyword>
<sequence>MADIENLNTLLQNLDAEADIREKAGWPDDGVAEQANAVRGLIAENERLREVLAEKLIDSTMLTGIDIGNGSLTIGAKGGVCGIMADSFGQMLFESGAENYIEAFFSSSKHPELGQIVVTVKRETGKTPHQLRQVAEAERDQLKAESERLKQELSGPHDVFAKDLVKELVDNAQAILENSDDGEDEFYIVLMASAERLRRQEAKLDQLKAELERLQEQQKPAGGAGAAENCRCNEKLQVVQELQAEREALASLLRRFVENEHNAAEDVNERHWYFTEAETLLAKIGGKYPDYALVPEEKLYALKDELERVRADAELLRKHLAECADSLESEILDRFGSSKDHPAMRRKFECDMQDVIEARAALGKGGGQNGSKTAETRASAGLEGGGHGSKGTGGHSAENQAETRVNPGSELAGKGGRTDV</sequence>
<protein>
    <submittedName>
        <fullName evidence="3">Uncharacterized protein</fullName>
    </submittedName>
</protein>
<feature type="region of interest" description="Disordered" evidence="2">
    <location>
        <begin position="361"/>
        <end position="420"/>
    </location>
</feature>
<dbReference type="EMBL" id="CP066310">
    <property type="protein sequence ID" value="QQE90460.1"/>
    <property type="molecule type" value="Genomic_DNA"/>
</dbReference>
<dbReference type="Proteomes" id="UP000596192">
    <property type="component" value="Chromosome"/>
</dbReference>
<feature type="coiled-coil region" evidence="1">
    <location>
        <begin position="190"/>
        <end position="259"/>
    </location>
</feature>
<accession>A0AAP9YH91</accession>
<reference evidence="3 4" key="1">
    <citation type="submission" date="2020-12" db="EMBL/GenBank/DDBJ databases">
        <title>Genomic Analysis and Response surface optimization of nitrogen-fixing conditions for A. chroococcum strain HR1, Isolation from rhizosphere soil.</title>
        <authorList>
            <person name="Li J."/>
            <person name="Yang H."/>
            <person name="Liu H."/>
            <person name="Wang C."/>
            <person name="Tian Y."/>
            <person name="Lu X.Y."/>
        </authorList>
    </citation>
    <scope>NUCLEOTIDE SEQUENCE [LARGE SCALE GENOMIC DNA]</scope>
    <source>
        <strain evidence="3 4">HR1</strain>
    </source>
</reference>
<evidence type="ECO:0000313" key="3">
    <source>
        <dbReference type="EMBL" id="QQE90460.1"/>
    </source>
</evidence>
<proteinExistence type="predicted"/>
<evidence type="ECO:0000313" key="4">
    <source>
        <dbReference type="Proteomes" id="UP000596192"/>
    </source>
</evidence>
<evidence type="ECO:0000256" key="2">
    <source>
        <dbReference type="SAM" id="MobiDB-lite"/>
    </source>
</evidence>
<dbReference type="AlphaFoldDB" id="A0AAP9YH91"/>
<dbReference type="RefSeq" id="WP_198867780.1">
    <property type="nucleotide sequence ID" value="NZ_CP066310.1"/>
</dbReference>